<protein>
    <submittedName>
        <fullName evidence="2">Hemolysin D</fullName>
    </submittedName>
</protein>
<dbReference type="Gene3D" id="1.10.287.470">
    <property type="entry name" value="Helix hairpin bin"/>
    <property type="match status" value="1"/>
</dbReference>
<dbReference type="Proteomes" id="UP000064912">
    <property type="component" value="Chromosome"/>
</dbReference>
<dbReference type="SUPFAM" id="SSF111369">
    <property type="entry name" value="HlyD-like secretion proteins"/>
    <property type="match status" value="1"/>
</dbReference>
<evidence type="ECO:0000313" key="2">
    <source>
        <dbReference type="EMBL" id="BAQ69993.1"/>
    </source>
</evidence>
<dbReference type="KEGG" id="rsu:NHU_02846"/>
<keyword evidence="1" id="KW-0175">Coiled coil</keyword>
<dbReference type="Gene3D" id="2.40.50.100">
    <property type="match status" value="1"/>
</dbReference>
<dbReference type="EMBL" id="AP014800">
    <property type="protein sequence ID" value="BAQ69993.1"/>
    <property type="molecule type" value="Genomic_DNA"/>
</dbReference>
<dbReference type="PATRIC" id="fig|35806.4.peg.2924"/>
<evidence type="ECO:0000313" key="3">
    <source>
        <dbReference type="Proteomes" id="UP000064912"/>
    </source>
</evidence>
<dbReference type="AlphaFoldDB" id="A0A0D6B4B7"/>
<dbReference type="GO" id="GO:1990281">
    <property type="term" value="C:efflux pump complex"/>
    <property type="evidence" value="ECO:0007669"/>
    <property type="project" value="TreeGrafter"/>
</dbReference>
<name>A0A0D6B4B7_RHOSU</name>
<dbReference type="eggNOG" id="COG1566">
    <property type="taxonomic scope" value="Bacteria"/>
</dbReference>
<feature type="coiled-coil region" evidence="1">
    <location>
        <begin position="206"/>
        <end position="233"/>
    </location>
</feature>
<reference evidence="2 3" key="1">
    <citation type="submission" date="2015-02" db="EMBL/GenBank/DDBJ databases">
        <title>Genome sequene of Rhodovulum sulfidophilum DSM 2351.</title>
        <authorList>
            <person name="Nagao N."/>
        </authorList>
    </citation>
    <scope>NUCLEOTIDE SEQUENCE [LARGE SCALE GENOMIC DNA]</scope>
    <source>
        <strain evidence="2 3">DSM 2351</strain>
    </source>
</reference>
<dbReference type="PANTHER" id="PTHR30469">
    <property type="entry name" value="MULTIDRUG RESISTANCE PROTEIN MDTA"/>
    <property type="match status" value="1"/>
</dbReference>
<feature type="coiled-coil region" evidence="1">
    <location>
        <begin position="119"/>
        <end position="153"/>
    </location>
</feature>
<gene>
    <name evidence="2" type="ORF">NHU_02846</name>
</gene>
<dbReference type="GO" id="GO:0015562">
    <property type="term" value="F:efflux transmembrane transporter activity"/>
    <property type="evidence" value="ECO:0007669"/>
    <property type="project" value="TreeGrafter"/>
</dbReference>
<organism evidence="2 3">
    <name type="scientific">Rhodovulum sulfidophilum</name>
    <name type="common">Rhodobacter sulfidophilus</name>
    <dbReference type="NCBI Taxonomy" id="35806"/>
    <lineage>
        <taxon>Bacteria</taxon>
        <taxon>Pseudomonadati</taxon>
        <taxon>Pseudomonadota</taxon>
        <taxon>Alphaproteobacteria</taxon>
        <taxon>Rhodobacterales</taxon>
        <taxon>Paracoccaceae</taxon>
        <taxon>Rhodovulum</taxon>
    </lineage>
</organism>
<proteinExistence type="predicted"/>
<sequence length="488" mass="51887">MRFLRRSLTGLFLLALTLGLLAYAAATLRSAIDTRLAARPKAPPSAERVFSVNVIPLHPRTVTPELTAFGEIRSRRSLELRTEASGRVVYLHPTFEEGGRVAAGDLLLRIDPADATSARDLARADLSQSEAELRDAEKRLELAHDELAATELQAGLRQKALGRQKDLRGRGVGTDAAVEEAELTAAAADQAVVSRRQALAQAEIGLETATTALARARIALADAERALADTELRAAFSGTLIDVSLVEGGLVGANERVADLIDVSALEAGVRVSTAEFSRLLDEGGALRPLPVTVTLDVYGANLTARGVLSRESGAVPEDQVGRLVYARLEAAPGFRPGDFVTLRVEEPALDDVMVLPAGALDAAGEILVLDAGDRLVSVPVTLLRREGDRVIIRAPELAGREAVAERSPLLGAGIKVRPLRPGAAEPDADNTTEATVELSPERRAALIAFVETSPALPQEARARIRAQLDRPLVPAQLVERLETRMGG</sequence>
<dbReference type="PANTHER" id="PTHR30469:SF15">
    <property type="entry name" value="HLYD FAMILY OF SECRETION PROTEINS"/>
    <property type="match status" value="1"/>
</dbReference>
<accession>A0A0D6B4B7</accession>
<evidence type="ECO:0000256" key="1">
    <source>
        <dbReference type="SAM" id="Coils"/>
    </source>
</evidence>